<evidence type="ECO:0000313" key="14">
    <source>
        <dbReference type="EMBL" id="OSQ50406.1"/>
    </source>
</evidence>
<keyword evidence="3" id="KW-1003">Cell membrane</keyword>
<keyword evidence="6" id="KW-0831">Ubiquinone biosynthesis</keyword>
<proteinExistence type="inferred from homology"/>
<evidence type="ECO:0000256" key="1">
    <source>
        <dbReference type="ARBA" id="ARBA00005020"/>
    </source>
</evidence>
<dbReference type="PANTHER" id="PTHR10566:SF113">
    <property type="entry name" value="PROTEIN ACTIVITY OF BC1 COMPLEX KINASE 7, CHLOROPLASTIC"/>
    <property type="match status" value="1"/>
</dbReference>
<reference evidence="14 15" key="1">
    <citation type="submission" date="2014-03" db="EMBL/GenBank/DDBJ databases">
        <title>The draft genome sequence of Thalassospira alkalitolerans JCM 18968.</title>
        <authorList>
            <person name="Lai Q."/>
            <person name="Shao Z."/>
        </authorList>
    </citation>
    <scope>NUCLEOTIDE SEQUENCE [LARGE SCALE GENOMIC DNA]</scope>
    <source>
        <strain evidence="14 15">JCM 18968</strain>
    </source>
</reference>
<evidence type="ECO:0000259" key="13">
    <source>
        <dbReference type="PROSITE" id="PS50011"/>
    </source>
</evidence>
<comment type="pathway">
    <text evidence="1">Cofactor biosynthesis; ubiquinone biosynthesis [regulation].</text>
</comment>
<feature type="domain" description="Protein kinase" evidence="13">
    <location>
        <begin position="107"/>
        <end position="442"/>
    </location>
</feature>
<dbReference type="GO" id="GO:0005524">
    <property type="term" value="F:ATP binding"/>
    <property type="evidence" value="ECO:0007669"/>
    <property type="project" value="UniProtKB-KW"/>
</dbReference>
<dbReference type="InterPro" id="IPR050154">
    <property type="entry name" value="UbiB_kinase"/>
</dbReference>
<evidence type="ECO:0000256" key="8">
    <source>
        <dbReference type="ARBA" id="ARBA00022741"/>
    </source>
</evidence>
<keyword evidence="4" id="KW-0997">Cell inner membrane</keyword>
<dbReference type="Proteomes" id="UP000193396">
    <property type="component" value="Unassembled WGS sequence"/>
</dbReference>
<keyword evidence="8" id="KW-0547">Nucleotide-binding</keyword>
<protein>
    <submittedName>
        <fullName evidence="14">2-octaprenylphenol hydroxylase</fullName>
    </submittedName>
</protein>
<dbReference type="OrthoDB" id="9795390at2"/>
<dbReference type="InterPro" id="IPR000719">
    <property type="entry name" value="Prot_kinase_dom"/>
</dbReference>
<evidence type="ECO:0000256" key="11">
    <source>
        <dbReference type="ARBA" id="ARBA00022989"/>
    </source>
</evidence>
<dbReference type="InterPro" id="IPR011009">
    <property type="entry name" value="Kinase-like_dom_sf"/>
</dbReference>
<evidence type="ECO:0000256" key="2">
    <source>
        <dbReference type="ARBA" id="ARBA00009670"/>
    </source>
</evidence>
<evidence type="ECO:0000256" key="12">
    <source>
        <dbReference type="ARBA" id="ARBA00023136"/>
    </source>
</evidence>
<dbReference type="PANTHER" id="PTHR10566">
    <property type="entry name" value="CHAPERONE-ACTIVITY OF BC1 COMPLEX CABC1 -RELATED"/>
    <property type="match status" value="1"/>
</dbReference>
<dbReference type="CDD" id="cd13972">
    <property type="entry name" value="UbiB"/>
    <property type="match status" value="1"/>
</dbReference>
<dbReference type="AlphaFoldDB" id="A0A1Y2LH47"/>
<keyword evidence="9" id="KW-0418">Kinase</keyword>
<evidence type="ECO:0000256" key="4">
    <source>
        <dbReference type="ARBA" id="ARBA00022519"/>
    </source>
</evidence>
<evidence type="ECO:0000256" key="10">
    <source>
        <dbReference type="ARBA" id="ARBA00022840"/>
    </source>
</evidence>
<dbReference type="GO" id="GO:0006744">
    <property type="term" value="P:ubiquinone biosynthetic process"/>
    <property type="evidence" value="ECO:0007669"/>
    <property type="project" value="UniProtKB-UniPathway"/>
</dbReference>
<evidence type="ECO:0000256" key="6">
    <source>
        <dbReference type="ARBA" id="ARBA00022688"/>
    </source>
</evidence>
<dbReference type="InterPro" id="IPR010232">
    <property type="entry name" value="UbiB"/>
</dbReference>
<dbReference type="InterPro" id="IPR045308">
    <property type="entry name" value="UbiB_bact"/>
</dbReference>
<evidence type="ECO:0000256" key="3">
    <source>
        <dbReference type="ARBA" id="ARBA00022475"/>
    </source>
</evidence>
<dbReference type="EMBL" id="JFKB01000001">
    <property type="protein sequence ID" value="OSQ50406.1"/>
    <property type="molecule type" value="Genomic_DNA"/>
</dbReference>
<dbReference type="RefSeq" id="WP_085615601.1">
    <property type="nucleotide sequence ID" value="NZ_JFKB01000001.1"/>
</dbReference>
<keyword evidence="5" id="KW-0808">Transferase</keyword>
<dbReference type="SUPFAM" id="SSF56112">
    <property type="entry name" value="Protein kinase-like (PK-like)"/>
    <property type="match status" value="1"/>
</dbReference>
<keyword evidence="15" id="KW-1185">Reference proteome</keyword>
<gene>
    <name evidence="14" type="ORF">TALK_02870</name>
</gene>
<dbReference type="InterPro" id="IPR004147">
    <property type="entry name" value="ABC1_dom"/>
</dbReference>
<keyword evidence="10" id="KW-0067">ATP-binding</keyword>
<dbReference type="STRING" id="1293890.TALK_02870"/>
<keyword evidence="12" id="KW-0472">Membrane</keyword>
<accession>A0A1Y2LH47</accession>
<sequence>MIRFIRNSFRLLGMARILARHDALFPLALVPGGNVLAFFARLTAPFSRRSDLPPGRRLARALEELGPAFIKLGQTLATRADLIGDDVAADLSSLQDRLPPFPAKVAKRIITEQLGGPFETLFVEFDDTPVAAASIAQVHFATTPDGREVAVKVLRPDIGVRFARDLDLFYWVSELVELTQPRLRRLKPVETIKTLEDSVHLEMDLRFEASAASEFRDNFASDPTYYIPQIDWERTAEHVLTMERVKGVRIDNVEALDRMGVNRSALLAKAAGAFFQQVFRDGFFHADMHPGNLFVDETGQVSVVDFGIMGRVDRQTRLYLAEMLLGFLTRDYRRVAEIHFEAGYVPRNQSLENFQQACRSIGEPILGKELSDISVGRLLGQLFQITETFGMETQPQLLMLQKTMIVTEGLSRILSPNENMWELSRPLIEEWMRENLGPEAKIAEATRQAGSMLRRLPRVIEAAEQAAAVFTDQGLRLHPDTVAAMRGRSSNGQRKTGGISKQSILLWLAIAALSVALFMK</sequence>
<keyword evidence="7" id="KW-0812">Transmembrane</keyword>
<organism evidence="14 15">
    <name type="scientific">Thalassospira alkalitolerans</name>
    <dbReference type="NCBI Taxonomy" id="1293890"/>
    <lineage>
        <taxon>Bacteria</taxon>
        <taxon>Pseudomonadati</taxon>
        <taxon>Pseudomonadota</taxon>
        <taxon>Alphaproteobacteria</taxon>
        <taxon>Rhodospirillales</taxon>
        <taxon>Thalassospiraceae</taxon>
        <taxon>Thalassospira</taxon>
    </lineage>
</organism>
<dbReference type="GO" id="GO:0004672">
    <property type="term" value="F:protein kinase activity"/>
    <property type="evidence" value="ECO:0007669"/>
    <property type="project" value="InterPro"/>
</dbReference>
<comment type="similarity">
    <text evidence="2">Belongs to the protein kinase superfamily. ADCK protein kinase family.</text>
</comment>
<dbReference type="Pfam" id="PF03109">
    <property type="entry name" value="ABC1"/>
    <property type="match status" value="1"/>
</dbReference>
<evidence type="ECO:0000256" key="9">
    <source>
        <dbReference type="ARBA" id="ARBA00022777"/>
    </source>
</evidence>
<comment type="caution">
    <text evidence="14">The sequence shown here is derived from an EMBL/GenBank/DDBJ whole genome shotgun (WGS) entry which is preliminary data.</text>
</comment>
<dbReference type="PROSITE" id="PS50011">
    <property type="entry name" value="PROTEIN_KINASE_DOM"/>
    <property type="match status" value="1"/>
</dbReference>
<dbReference type="NCBIfam" id="TIGR01982">
    <property type="entry name" value="UbiB"/>
    <property type="match status" value="1"/>
</dbReference>
<name>A0A1Y2LH47_9PROT</name>
<evidence type="ECO:0000313" key="15">
    <source>
        <dbReference type="Proteomes" id="UP000193396"/>
    </source>
</evidence>
<keyword evidence="11" id="KW-1133">Transmembrane helix</keyword>
<evidence type="ECO:0000256" key="5">
    <source>
        <dbReference type="ARBA" id="ARBA00022679"/>
    </source>
</evidence>
<dbReference type="Gene3D" id="1.10.510.10">
    <property type="entry name" value="Transferase(Phosphotransferase) domain 1"/>
    <property type="match status" value="1"/>
</dbReference>
<dbReference type="UniPathway" id="UPA00232"/>
<evidence type="ECO:0000256" key="7">
    <source>
        <dbReference type="ARBA" id="ARBA00022692"/>
    </source>
</evidence>